<reference evidence="1" key="1">
    <citation type="journal article" date="2022" name="bioRxiv">
        <title>Sequencing and chromosome-scale assembly of the giantPleurodeles waltlgenome.</title>
        <authorList>
            <person name="Brown T."/>
            <person name="Elewa A."/>
            <person name="Iarovenko S."/>
            <person name="Subramanian E."/>
            <person name="Araus A.J."/>
            <person name="Petzold A."/>
            <person name="Susuki M."/>
            <person name="Suzuki K.-i.T."/>
            <person name="Hayashi T."/>
            <person name="Toyoda A."/>
            <person name="Oliveira C."/>
            <person name="Osipova E."/>
            <person name="Leigh N.D."/>
            <person name="Simon A."/>
            <person name="Yun M.H."/>
        </authorList>
    </citation>
    <scope>NUCLEOTIDE SEQUENCE</scope>
    <source>
        <strain evidence="1">20211129_DDA</strain>
        <tissue evidence="1">Liver</tissue>
    </source>
</reference>
<dbReference type="PROSITE" id="PS51257">
    <property type="entry name" value="PROKAR_LIPOPROTEIN"/>
    <property type="match status" value="1"/>
</dbReference>
<sequence>MSQSHKITGVATESAVTKVGCTTLQLTSSCDCQRMQQRRAYIDGGVIEPRRGPRIQTWAVSQASGSGVISEVVRTTERKICKQI</sequence>
<evidence type="ECO:0000313" key="2">
    <source>
        <dbReference type="Proteomes" id="UP001066276"/>
    </source>
</evidence>
<dbReference type="Proteomes" id="UP001066276">
    <property type="component" value="Chromosome 11"/>
</dbReference>
<protein>
    <submittedName>
        <fullName evidence="1">Uncharacterized protein</fullName>
    </submittedName>
</protein>
<dbReference type="AlphaFoldDB" id="A0AAV7LHA7"/>
<name>A0AAV7LHA7_PLEWA</name>
<dbReference type="EMBL" id="JANPWB010000015">
    <property type="protein sequence ID" value="KAJ1090384.1"/>
    <property type="molecule type" value="Genomic_DNA"/>
</dbReference>
<comment type="caution">
    <text evidence="1">The sequence shown here is derived from an EMBL/GenBank/DDBJ whole genome shotgun (WGS) entry which is preliminary data.</text>
</comment>
<accession>A0AAV7LHA7</accession>
<evidence type="ECO:0000313" key="1">
    <source>
        <dbReference type="EMBL" id="KAJ1090384.1"/>
    </source>
</evidence>
<gene>
    <name evidence="1" type="ORF">NDU88_003517</name>
</gene>
<proteinExistence type="predicted"/>
<organism evidence="1 2">
    <name type="scientific">Pleurodeles waltl</name>
    <name type="common">Iberian ribbed newt</name>
    <dbReference type="NCBI Taxonomy" id="8319"/>
    <lineage>
        <taxon>Eukaryota</taxon>
        <taxon>Metazoa</taxon>
        <taxon>Chordata</taxon>
        <taxon>Craniata</taxon>
        <taxon>Vertebrata</taxon>
        <taxon>Euteleostomi</taxon>
        <taxon>Amphibia</taxon>
        <taxon>Batrachia</taxon>
        <taxon>Caudata</taxon>
        <taxon>Salamandroidea</taxon>
        <taxon>Salamandridae</taxon>
        <taxon>Pleurodelinae</taxon>
        <taxon>Pleurodeles</taxon>
    </lineage>
</organism>
<keyword evidence="2" id="KW-1185">Reference proteome</keyword>